<accession>A0A0D8XA98</accession>
<keyword evidence="2" id="KW-1185">Reference proteome</keyword>
<gene>
    <name evidence="1" type="ORF">DICVIV_13477</name>
</gene>
<protein>
    <submittedName>
        <fullName evidence="1">Uncharacterized protein</fullName>
    </submittedName>
</protein>
<reference evidence="1 2" key="1">
    <citation type="submission" date="2013-11" db="EMBL/GenBank/DDBJ databases">
        <title>Draft genome of the bovine lungworm Dictyocaulus viviparus.</title>
        <authorList>
            <person name="Mitreva M."/>
        </authorList>
    </citation>
    <scope>NUCLEOTIDE SEQUENCE [LARGE SCALE GENOMIC DNA]</scope>
    <source>
        <strain evidence="1 2">HannoverDv2000</strain>
    </source>
</reference>
<name>A0A0D8XA98_DICVI</name>
<evidence type="ECO:0000313" key="2">
    <source>
        <dbReference type="Proteomes" id="UP000053766"/>
    </source>
</evidence>
<reference evidence="2" key="2">
    <citation type="journal article" date="2016" name="Sci. Rep.">
        <title>Dictyocaulus viviparus genome, variome and transcriptome elucidate lungworm biology and support future intervention.</title>
        <authorList>
            <person name="McNulty S.N."/>
            <person name="Strube C."/>
            <person name="Rosa B.A."/>
            <person name="Martin J.C."/>
            <person name="Tyagi R."/>
            <person name="Choi Y.J."/>
            <person name="Wang Q."/>
            <person name="Hallsworth Pepin K."/>
            <person name="Zhang X."/>
            <person name="Ozersky P."/>
            <person name="Wilson R.K."/>
            <person name="Sternberg P.W."/>
            <person name="Gasser R.B."/>
            <person name="Mitreva M."/>
        </authorList>
    </citation>
    <scope>NUCLEOTIDE SEQUENCE [LARGE SCALE GENOMIC DNA]</scope>
    <source>
        <strain evidence="2">HannoverDv2000</strain>
    </source>
</reference>
<organism evidence="1 2">
    <name type="scientific">Dictyocaulus viviparus</name>
    <name type="common">Bovine lungworm</name>
    <dbReference type="NCBI Taxonomy" id="29172"/>
    <lineage>
        <taxon>Eukaryota</taxon>
        <taxon>Metazoa</taxon>
        <taxon>Ecdysozoa</taxon>
        <taxon>Nematoda</taxon>
        <taxon>Chromadorea</taxon>
        <taxon>Rhabditida</taxon>
        <taxon>Rhabditina</taxon>
        <taxon>Rhabditomorpha</taxon>
        <taxon>Strongyloidea</taxon>
        <taxon>Metastrongylidae</taxon>
        <taxon>Dictyocaulus</taxon>
    </lineage>
</organism>
<dbReference type="OrthoDB" id="5857426at2759"/>
<evidence type="ECO:0000313" key="1">
    <source>
        <dbReference type="EMBL" id="KJH40564.1"/>
    </source>
</evidence>
<dbReference type="AlphaFoldDB" id="A0A0D8XA98"/>
<proteinExistence type="predicted"/>
<dbReference type="Proteomes" id="UP000053766">
    <property type="component" value="Unassembled WGS sequence"/>
</dbReference>
<dbReference type="EMBL" id="KN717112">
    <property type="protein sequence ID" value="KJH40564.1"/>
    <property type="molecule type" value="Genomic_DNA"/>
</dbReference>
<sequence length="124" mass="13942">MLHTLVVCDFTPSPTYGDSSYRLLSKVDTDEMMQSITVEFHYDNEDERNETKMRTFWGSKDKPFTLSCLLPTPENNNFSLEWRKDDKLILSAFGAEAGHVAPALQAILPVGAALCALIARPELF</sequence>